<keyword evidence="4" id="KW-1185">Reference proteome</keyword>
<comment type="caution">
    <text evidence="3">The sequence shown here is derived from an EMBL/GenBank/DDBJ whole genome shotgun (WGS) entry which is preliminary data.</text>
</comment>
<dbReference type="PANTHER" id="PTHR24637">
    <property type="entry name" value="COLLAGEN"/>
    <property type="match status" value="1"/>
</dbReference>
<evidence type="ECO:0000313" key="3">
    <source>
        <dbReference type="EMBL" id="EYC40155.1"/>
    </source>
</evidence>
<keyword evidence="1" id="KW-0677">Repeat</keyword>
<dbReference type="EMBL" id="JARK01000226">
    <property type="protein sequence ID" value="EYC40155.1"/>
    <property type="molecule type" value="Genomic_DNA"/>
</dbReference>
<evidence type="ECO:0008006" key="5">
    <source>
        <dbReference type="Google" id="ProtNLM"/>
    </source>
</evidence>
<dbReference type="STRING" id="53326.A0A016WKJ4"/>
<evidence type="ECO:0000256" key="2">
    <source>
        <dbReference type="SAM" id="MobiDB-lite"/>
    </source>
</evidence>
<proteinExistence type="predicted"/>
<organism evidence="3 4">
    <name type="scientific">Ancylostoma ceylanicum</name>
    <dbReference type="NCBI Taxonomy" id="53326"/>
    <lineage>
        <taxon>Eukaryota</taxon>
        <taxon>Metazoa</taxon>
        <taxon>Ecdysozoa</taxon>
        <taxon>Nematoda</taxon>
        <taxon>Chromadorea</taxon>
        <taxon>Rhabditida</taxon>
        <taxon>Rhabditina</taxon>
        <taxon>Rhabditomorpha</taxon>
        <taxon>Strongyloidea</taxon>
        <taxon>Ancylostomatidae</taxon>
        <taxon>Ancylostomatinae</taxon>
        <taxon>Ancylostoma</taxon>
    </lineage>
</organism>
<feature type="compositionally biased region" description="Pro residues" evidence="2">
    <location>
        <begin position="78"/>
        <end position="114"/>
    </location>
</feature>
<dbReference type="Pfam" id="PF01391">
    <property type="entry name" value="Collagen"/>
    <property type="match status" value="1"/>
</dbReference>
<accession>A0A016WKJ4</accession>
<dbReference type="AlphaFoldDB" id="A0A016WKJ4"/>
<dbReference type="InterPro" id="IPR008160">
    <property type="entry name" value="Collagen"/>
</dbReference>
<name>A0A016WKJ4_9BILA</name>
<dbReference type="Proteomes" id="UP000024635">
    <property type="component" value="Unassembled WGS sequence"/>
</dbReference>
<feature type="compositionally biased region" description="Low complexity" evidence="2">
    <location>
        <begin position="135"/>
        <end position="166"/>
    </location>
</feature>
<dbReference type="OrthoDB" id="10062876at2759"/>
<feature type="region of interest" description="Disordered" evidence="2">
    <location>
        <begin position="56"/>
        <end position="184"/>
    </location>
</feature>
<evidence type="ECO:0000313" key="4">
    <source>
        <dbReference type="Proteomes" id="UP000024635"/>
    </source>
</evidence>
<gene>
    <name evidence="3" type="primary">Acey_s0626.g818</name>
    <name evidence="3" type="ORF">Y032_0626g818</name>
</gene>
<dbReference type="PANTHER" id="PTHR24637:SF296">
    <property type="entry name" value="NEMATODE CUTICLE COLLAGEN N-TERMINAL DOMAIN-CONTAINING PROTEIN"/>
    <property type="match status" value="1"/>
</dbReference>
<sequence length="295" mass="30764">MQMEMAVCKVTARNVFSEASILYHTPLNRTTRQATYEARDDGGACSGCCLPGPPGVQGAPGRPGNPGVPGAPGRPGNPGRPPQIPCEPVTPPPCPPCPPGLPGPPGPQGPPGNPGPMGMPGSIGPDGEKGEPGEKGPNGMPGPMGKPGPNGEPGENVQTGHPIPGERGPPGPRGPPGLPGPPGKNGNVGLSYPYLFFESIPGIFPFVYIFHSSSFDMLSPKHLPSAYPCSTFSINQRISVVYYWPVPLPNEFSFYKFMIETLSASSIVVKVLFNRKPMPFVPLSILFNSGWGNSA</sequence>
<protein>
    <recommendedName>
        <fullName evidence="5">Collagen triple helix repeat protein</fullName>
    </recommendedName>
</protein>
<reference evidence="4" key="1">
    <citation type="journal article" date="2015" name="Nat. Genet.">
        <title>The genome and transcriptome of the zoonotic hookworm Ancylostoma ceylanicum identify infection-specific gene families.</title>
        <authorList>
            <person name="Schwarz E.M."/>
            <person name="Hu Y."/>
            <person name="Antoshechkin I."/>
            <person name="Miller M.M."/>
            <person name="Sternberg P.W."/>
            <person name="Aroian R.V."/>
        </authorList>
    </citation>
    <scope>NUCLEOTIDE SEQUENCE</scope>
    <source>
        <strain evidence="4">HY135</strain>
    </source>
</reference>
<feature type="compositionally biased region" description="Pro residues" evidence="2">
    <location>
        <begin position="167"/>
        <end position="182"/>
    </location>
</feature>
<evidence type="ECO:0000256" key="1">
    <source>
        <dbReference type="ARBA" id="ARBA00022737"/>
    </source>
</evidence>